<dbReference type="InterPro" id="IPR052895">
    <property type="entry name" value="HetReg/Transcr_Mod"/>
</dbReference>
<accession>A0A9P4PXL3</accession>
<dbReference type="AlphaFoldDB" id="A0A9P4PXL3"/>
<evidence type="ECO:0000259" key="1">
    <source>
        <dbReference type="Pfam" id="PF06985"/>
    </source>
</evidence>
<organism evidence="2 3">
    <name type="scientific">Karstenula rhodostoma CBS 690.94</name>
    <dbReference type="NCBI Taxonomy" id="1392251"/>
    <lineage>
        <taxon>Eukaryota</taxon>
        <taxon>Fungi</taxon>
        <taxon>Dikarya</taxon>
        <taxon>Ascomycota</taxon>
        <taxon>Pezizomycotina</taxon>
        <taxon>Dothideomycetes</taxon>
        <taxon>Pleosporomycetidae</taxon>
        <taxon>Pleosporales</taxon>
        <taxon>Massarineae</taxon>
        <taxon>Didymosphaeriaceae</taxon>
        <taxon>Karstenula</taxon>
    </lineage>
</organism>
<keyword evidence="3" id="KW-1185">Reference proteome</keyword>
<feature type="domain" description="Heterokaryon incompatibility" evidence="1">
    <location>
        <begin position="5"/>
        <end position="50"/>
    </location>
</feature>
<dbReference type="EMBL" id="MU001492">
    <property type="protein sequence ID" value="KAF2452112.1"/>
    <property type="molecule type" value="Genomic_DNA"/>
</dbReference>
<dbReference type="OrthoDB" id="3553147at2759"/>
<dbReference type="PANTHER" id="PTHR24148">
    <property type="entry name" value="ANKYRIN REPEAT DOMAIN-CONTAINING PROTEIN 39 HOMOLOG-RELATED"/>
    <property type="match status" value="1"/>
</dbReference>
<gene>
    <name evidence="2" type="ORF">P171DRAFT_321969</name>
</gene>
<name>A0A9P4PXL3_9PLEO</name>
<sequence>RKNERTRPLLWIDAFCIDQSNIRELNHQVAQMRDIYAAADSVIVWLGSDVDD</sequence>
<proteinExistence type="predicted"/>
<comment type="caution">
    <text evidence="2">The sequence shown here is derived from an EMBL/GenBank/DDBJ whole genome shotgun (WGS) entry which is preliminary data.</text>
</comment>
<evidence type="ECO:0000313" key="3">
    <source>
        <dbReference type="Proteomes" id="UP000799764"/>
    </source>
</evidence>
<dbReference type="PANTHER" id="PTHR24148:SF73">
    <property type="entry name" value="HET DOMAIN PROTEIN (AFU_ORTHOLOGUE AFUA_8G01020)"/>
    <property type="match status" value="1"/>
</dbReference>
<protein>
    <recommendedName>
        <fullName evidence="1">Heterokaryon incompatibility domain-containing protein</fullName>
    </recommendedName>
</protein>
<feature type="non-terminal residue" evidence="2">
    <location>
        <position position="1"/>
    </location>
</feature>
<feature type="non-terminal residue" evidence="2">
    <location>
        <position position="52"/>
    </location>
</feature>
<dbReference type="InterPro" id="IPR010730">
    <property type="entry name" value="HET"/>
</dbReference>
<evidence type="ECO:0000313" key="2">
    <source>
        <dbReference type="EMBL" id="KAF2452112.1"/>
    </source>
</evidence>
<dbReference type="Pfam" id="PF06985">
    <property type="entry name" value="HET"/>
    <property type="match status" value="1"/>
</dbReference>
<reference evidence="2" key="1">
    <citation type="journal article" date="2020" name="Stud. Mycol.">
        <title>101 Dothideomycetes genomes: a test case for predicting lifestyles and emergence of pathogens.</title>
        <authorList>
            <person name="Haridas S."/>
            <person name="Albert R."/>
            <person name="Binder M."/>
            <person name="Bloem J."/>
            <person name="Labutti K."/>
            <person name="Salamov A."/>
            <person name="Andreopoulos B."/>
            <person name="Baker S."/>
            <person name="Barry K."/>
            <person name="Bills G."/>
            <person name="Bluhm B."/>
            <person name="Cannon C."/>
            <person name="Castanera R."/>
            <person name="Culley D."/>
            <person name="Daum C."/>
            <person name="Ezra D."/>
            <person name="Gonzalez J."/>
            <person name="Henrissat B."/>
            <person name="Kuo A."/>
            <person name="Liang C."/>
            <person name="Lipzen A."/>
            <person name="Lutzoni F."/>
            <person name="Magnuson J."/>
            <person name="Mondo S."/>
            <person name="Nolan M."/>
            <person name="Ohm R."/>
            <person name="Pangilinan J."/>
            <person name="Park H.-J."/>
            <person name="Ramirez L."/>
            <person name="Alfaro M."/>
            <person name="Sun H."/>
            <person name="Tritt A."/>
            <person name="Yoshinaga Y."/>
            <person name="Zwiers L.-H."/>
            <person name="Turgeon B."/>
            <person name="Goodwin S."/>
            <person name="Spatafora J."/>
            <person name="Crous P."/>
            <person name="Grigoriev I."/>
        </authorList>
    </citation>
    <scope>NUCLEOTIDE SEQUENCE</scope>
    <source>
        <strain evidence="2">CBS 690.94</strain>
    </source>
</reference>
<dbReference type="Proteomes" id="UP000799764">
    <property type="component" value="Unassembled WGS sequence"/>
</dbReference>